<evidence type="ECO:0000313" key="3">
    <source>
        <dbReference type="Proteomes" id="UP001472677"/>
    </source>
</evidence>
<accession>A0ABR2E1D3</accession>
<comment type="caution">
    <text evidence="2">The sequence shown here is derived from an EMBL/GenBank/DDBJ whole genome shotgun (WGS) entry which is preliminary data.</text>
</comment>
<reference evidence="2 3" key="1">
    <citation type="journal article" date="2024" name="G3 (Bethesda)">
        <title>Genome assembly of Hibiscus sabdariffa L. provides insights into metabolisms of medicinal natural products.</title>
        <authorList>
            <person name="Kim T."/>
        </authorList>
    </citation>
    <scope>NUCLEOTIDE SEQUENCE [LARGE SCALE GENOMIC DNA]</scope>
    <source>
        <strain evidence="2">TK-2024</strain>
        <tissue evidence="2">Old leaves</tissue>
    </source>
</reference>
<gene>
    <name evidence="2" type="ORF">V6N12_039660</name>
</gene>
<feature type="region of interest" description="Disordered" evidence="1">
    <location>
        <begin position="40"/>
        <end position="63"/>
    </location>
</feature>
<keyword evidence="3" id="KW-1185">Reference proteome</keyword>
<evidence type="ECO:0000313" key="2">
    <source>
        <dbReference type="EMBL" id="KAK8550985.1"/>
    </source>
</evidence>
<organism evidence="2 3">
    <name type="scientific">Hibiscus sabdariffa</name>
    <name type="common">roselle</name>
    <dbReference type="NCBI Taxonomy" id="183260"/>
    <lineage>
        <taxon>Eukaryota</taxon>
        <taxon>Viridiplantae</taxon>
        <taxon>Streptophyta</taxon>
        <taxon>Embryophyta</taxon>
        <taxon>Tracheophyta</taxon>
        <taxon>Spermatophyta</taxon>
        <taxon>Magnoliopsida</taxon>
        <taxon>eudicotyledons</taxon>
        <taxon>Gunneridae</taxon>
        <taxon>Pentapetalae</taxon>
        <taxon>rosids</taxon>
        <taxon>malvids</taxon>
        <taxon>Malvales</taxon>
        <taxon>Malvaceae</taxon>
        <taxon>Malvoideae</taxon>
        <taxon>Hibiscus</taxon>
    </lineage>
</organism>
<evidence type="ECO:0000256" key="1">
    <source>
        <dbReference type="SAM" id="MobiDB-lite"/>
    </source>
</evidence>
<name>A0ABR2E1D3_9ROSI</name>
<sequence length="106" mass="12415">MQTSPSYKQDESMEFDNNRNQRTYLVTECRGNWGVNSRKRKRQDIGVKGRFPPGRNSEGLKNCDGVEGLSIERDGKLENENDRVNQKEIDDFFLLLIAFRVGYYFK</sequence>
<dbReference type="EMBL" id="JBBPBM010000020">
    <property type="protein sequence ID" value="KAK8550985.1"/>
    <property type="molecule type" value="Genomic_DNA"/>
</dbReference>
<dbReference type="Proteomes" id="UP001472677">
    <property type="component" value="Unassembled WGS sequence"/>
</dbReference>
<protein>
    <submittedName>
        <fullName evidence="2">Uncharacterized protein</fullName>
    </submittedName>
</protein>
<proteinExistence type="predicted"/>